<evidence type="ECO:0000256" key="5">
    <source>
        <dbReference type="ARBA" id="ARBA00023242"/>
    </source>
</evidence>
<dbReference type="GO" id="GO:0005634">
    <property type="term" value="C:nucleus"/>
    <property type="evidence" value="ECO:0007669"/>
    <property type="project" value="UniProtKB-SubCell"/>
</dbReference>
<sequence>MAEEKAADASAETGSPSPPSPPEKARDDKGDVVSVELPAPTGWKKKFMLNEDGTPRRNEIVFVSPTGEEIKSKRQLQQYLKSHSGGPPSSEFDWGTGDTPRRSARIRERAKAVETPEDEKPKKRERKSSSQKAAKQKKDDDDVVDGTPGTKEDVTVEETKASGDVQMKEADDANKVKDGNTATEAANEDAAGEQDSIVKANGSVEEKTEASSKNDGTETATAADAVTSDEPADTKVLLPSSGDPEEASTGKEGHEREVVQGNSVNKENPDDAVVTKEVPSANCSDGQHLPTASPVNC</sequence>
<dbReference type="PANTHER" id="PTHR33729:SF6">
    <property type="entry name" value="METHYL-CPG-BINDING DOMAIN-CONTAINING PROTEIN 11"/>
    <property type="match status" value="1"/>
</dbReference>
<evidence type="ECO:0000259" key="7">
    <source>
        <dbReference type="PROSITE" id="PS50982"/>
    </source>
</evidence>
<keyword evidence="4" id="KW-0804">Transcription</keyword>
<feature type="compositionally biased region" description="Basic and acidic residues" evidence="6">
    <location>
        <begin position="204"/>
        <end position="216"/>
    </location>
</feature>
<keyword evidence="9" id="KW-1185">Reference proteome</keyword>
<dbReference type="InterPro" id="IPR016177">
    <property type="entry name" value="DNA-bd_dom_sf"/>
</dbReference>
<dbReference type="AlphaFoldDB" id="A0AAV8QH57"/>
<dbReference type="PANTHER" id="PTHR33729">
    <property type="entry name" value="METHYL-CPG BINDING DOMAIN CONTAINING PROTEIN, EXPRESSED"/>
    <property type="match status" value="1"/>
</dbReference>
<keyword evidence="3" id="KW-0238">DNA-binding</keyword>
<dbReference type="InterPro" id="IPR001739">
    <property type="entry name" value="Methyl_CpG_DNA-bd"/>
</dbReference>
<dbReference type="Pfam" id="PF01429">
    <property type="entry name" value="MBD"/>
    <property type="match status" value="1"/>
</dbReference>
<feature type="region of interest" description="Disordered" evidence="6">
    <location>
        <begin position="1"/>
        <end position="297"/>
    </location>
</feature>
<protein>
    <recommendedName>
        <fullName evidence="7">MBD domain-containing protein</fullName>
    </recommendedName>
</protein>
<feature type="compositionally biased region" description="Basic and acidic residues" evidence="6">
    <location>
        <begin position="99"/>
        <end position="122"/>
    </location>
</feature>
<dbReference type="Gene3D" id="3.30.890.10">
    <property type="entry name" value="Methyl-cpg-binding Protein 2, Chain A"/>
    <property type="match status" value="1"/>
</dbReference>
<evidence type="ECO:0000256" key="2">
    <source>
        <dbReference type="ARBA" id="ARBA00023015"/>
    </source>
</evidence>
<evidence type="ECO:0000256" key="6">
    <source>
        <dbReference type="SAM" id="MobiDB-lite"/>
    </source>
</evidence>
<dbReference type="GO" id="GO:0003677">
    <property type="term" value="F:DNA binding"/>
    <property type="evidence" value="ECO:0007669"/>
    <property type="project" value="UniProtKB-KW"/>
</dbReference>
<organism evidence="8 9">
    <name type="scientific">Ensete ventricosum</name>
    <name type="common">Abyssinian banana</name>
    <name type="synonym">Musa ensete</name>
    <dbReference type="NCBI Taxonomy" id="4639"/>
    <lineage>
        <taxon>Eukaryota</taxon>
        <taxon>Viridiplantae</taxon>
        <taxon>Streptophyta</taxon>
        <taxon>Embryophyta</taxon>
        <taxon>Tracheophyta</taxon>
        <taxon>Spermatophyta</taxon>
        <taxon>Magnoliopsida</taxon>
        <taxon>Liliopsida</taxon>
        <taxon>Zingiberales</taxon>
        <taxon>Musaceae</taxon>
        <taxon>Ensete</taxon>
    </lineage>
</organism>
<proteinExistence type="predicted"/>
<dbReference type="SUPFAM" id="SSF54171">
    <property type="entry name" value="DNA-binding domain"/>
    <property type="match status" value="1"/>
</dbReference>
<dbReference type="Proteomes" id="UP001222027">
    <property type="component" value="Unassembled WGS sequence"/>
</dbReference>
<evidence type="ECO:0000256" key="4">
    <source>
        <dbReference type="ARBA" id="ARBA00023163"/>
    </source>
</evidence>
<evidence type="ECO:0000256" key="3">
    <source>
        <dbReference type="ARBA" id="ARBA00023125"/>
    </source>
</evidence>
<keyword evidence="5" id="KW-0539">Nucleus</keyword>
<comment type="caution">
    <text evidence="8">The sequence shown here is derived from an EMBL/GenBank/DDBJ whole genome shotgun (WGS) entry which is preliminary data.</text>
</comment>
<feature type="compositionally biased region" description="Basic and acidic residues" evidence="6">
    <location>
        <begin position="248"/>
        <end position="258"/>
    </location>
</feature>
<keyword evidence="2" id="KW-0805">Transcription regulation</keyword>
<feature type="domain" description="MBD" evidence="7">
    <location>
        <begin position="29"/>
        <end position="99"/>
    </location>
</feature>
<evidence type="ECO:0000256" key="1">
    <source>
        <dbReference type="ARBA" id="ARBA00004123"/>
    </source>
</evidence>
<comment type="subcellular location">
    <subcellularLocation>
        <location evidence="1">Nucleus</location>
    </subcellularLocation>
</comment>
<evidence type="ECO:0000313" key="9">
    <source>
        <dbReference type="Proteomes" id="UP001222027"/>
    </source>
</evidence>
<gene>
    <name evidence="8" type="ORF">OPV22_024511</name>
</gene>
<reference evidence="8 9" key="1">
    <citation type="submission" date="2022-12" db="EMBL/GenBank/DDBJ databases">
        <title>Chromosome-scale assembly of the Ensete ventricosum genome.</title>
        <authorList>
            <person name="Dussert Y."/>
            <person name="Stocks J."/>
            <person name="Wendawek A."/>
            <person name="Woldeyes F."/>
            <person name="Nichols R.A."/>
            <person name="Borrell J.S."/>
        </authorList>
    </citation>
    <scope>NUCLEOTIDE SEQUENCE [LARGE SCALE GENOMIC DNA]</scope>
    <source>
        <strain evidence="9">cv. Maze</strain>
        <tissue evidence="8">Seeds</tissue>
    </source>
</reference>
<dbReference type="PROSITE" id="PS50982">
    <property type="entry name" value="MBD"/>
    <property type="match status" value="1"/>
</dbReference>
<evidence type="ECO:0000313" key="8">
    <source>
        <dbReference type="EMBL" id="KAJ8470168.1"/>
    </source>
</evidence>
<name>A0AAV8QH57_ENSVE</name>
<dbReference type="InterPro" id="IPR039622">
    <property type="entry name" value="MBD10/11"/>
</dbReference>
<feature type="compositionally biased region" description="Basic and acidic residues" evidence="6">
    <location>
        <begin position="150"/>
        <end position="178"/>
    </location>
</feature>
<dbReference type="EMBL" id="JAQQAF010000007">
    <property type="protein sequence ID" value="KAJ8470168.1"/>
    <property type="molecule type" value="Genomic_DNA"/>
</dbReference>
<accession>A0AAV8QH57</accession>